<feature type="region of interest" description="Disordered" evidence="1">
    <location>
        <begin position="1"/>
        <end position="31"/>
    </location>
</feature>
<evidence type="ECO:0000313" key="2">
    <source>
        <dbReference type="EMBL" id="KAB8217342.1"/>
    </source>
</evidence>
<organism evidence="2 3">
    <name type="scientific">Aspergillus novoparasiticus</name>
    <dbReference type="NCBI Taxonomy" id="986946"/>
    <lineage>
        <taxon>Eukaryota</taxon>
        <taxon>Fungi</taxon>
        <taxon>Dikarya</taxon>
        <taxon>Ascomycota</taxon>
        <taxon>Pezizomycotina</taxon>
        <taxon>Eurotiomycetes</taxon>
        <taxon>Eurotiomycetidae</taxon>
        <taxon>Eurotiales</taxon>
        <taxon>Aspergillaceae</taxon>
        <taxon>Aspergillus</taxon>
        <taxon>Aspergillus subgen. Circumdati</taxon>
    </lineage>
</organism>
<protein>
    <submittedName>
        <fullName evidence="2">Uncharacterized protein</fullName>
    </submittedName>
</protein>
<evidence type="ECO:0000256" key="1">
    <source>
        <dbReference type="SAM" id="MobiDB-lite"/>
    </source>
</evidence>
<keyword evidence="3" id="KW-1185">Reference proteome</keyword>
<dbReference type="AlphaFoldDB" id="A0A5N6EIB0"/>
<sequence length="79" mass="8735">MNMPVSRKANMSSSATTPAVRTDTEQVDPYHPCKKSIIQRSHLPSPHETPMHVIHPPLVQFHARSAPHSKSAGTMQITL</sequence>
<evidence type="ECO:0000313" key="3">
    <source>
        <dbReference type="Proteomes" id="UP000326799"/>
    </source>
</evidence>
<reference evidence="2 3" key="1">
    <citation type="submission" date="2019-04" db="EMBL/GenBank/DDBJ databases">
        <title>Fungal friends and foes A comparative genomics study of 23 Aspergillus species from section Flavi.</title>
        <authorList>
            <consortium name="DOE Joint Genome Institute"/>
            <person name="Kjaerbolling I."/>
            <person name="Vesth T.C."/>
            <person name="Frisvad J.C."/>
            <person name="Nybo J.L."/>
            <person name="Theobald S."/>
            <person name="Kildgaard S."/>
            <person name="Petersen T.I."/>
            <person name="Kuo A."/>
            <person name="Sato A."/>
            <person name="Lyhne E.K."/>
            <person name="Kogle M.E."/>
            <person name="Wiebenga A."/>
            <person name="Kun R.S."/>
            <person name="Lubbers R.J."/>
            <person name="Makela M.R."/>
            <person name="Barry K."/>
            <person name="Chovatia M."/>
            <person name="Clum A."/>
            <person name="Daum C."/>
            <person name="Haridas S."/>
            <person name="He G."/>
            <person name="LaButti K."/>
            <person name="Lipzen A."/>
            <person name="Mondo S."/>
            <person name="Pangilinan J."/>
            <person name="Riley R."/>
            <person name="Salamov A."/>
            <person name="Simmons B.A."/>
            <person name="Magnuson J.K."/>
            <person name="Henrissat B."/>
            <person name="Mortensen U.H."/>
            <person name="Larsen T.O."/>
            <person name="De vries R.P."/>
            <person name="Grigoriev I.V."/>
            <person name="Machida M."/>
            <person name="Baker S.E."/>
            <person name="Andersen M.R."/>
        </authorList>
    </citation>
    <scope>NUCLEOTIDE SEQUENCE [LARGE SCALE GENOMIC DNA]</scope>
    <source>
        <strain evidence="2 3">CBS 126849</strain>
    </source>
</reference>
<name>A0A5N6EIB0_9EURO</name>
<accession>A0A5N6EIB0</accession>
<dbReference type="Proteomes" id="UP000326799">
    <property type="component" value="Unassembled WGS sequence"/>
</dbReference>
<dbReference type="EMBL" id="ML733465">
    <property type="protein sequence ID" value="KAB8217342.1"/>
    <property type="molecule type" value="Genomic_DNA"/>
</dbReference>
<proteinExistence type="predicted"/>
<feature type="compositionally biased region" description="Polar residues" evidence="1">
    <location>
        <begin position="9"/>
        <end position="19"/>
    </location>
</feature>
<gene>
    <name evidence="2" type="ORF">BDV33DRAFT_177360</name>
</gene>